<keyword evidence="7" id="KW-1015">Disulfide bond</keyword>
<keyword evidence="4" id="KW-0426">Late protein</keyword>
<dbReference type="Pfam" id="PF02442">
    <property type="entry name" value="L1R_F9L"/>
    <property type="match status" value="1"/>
</dbReference>
<evidence type="ECO:0000256" key="9">
    <source>
        <dbReference type="SAM" id="Phobius"/>
    </source>
</evidence>
<dbReference type="GO" id="GO:0019031">
    <property type="term" value="C:viral envelope"/>
    <property type="evidence" value="ECO:0007669"/>
    <property type="project" value="UniProtKB-KW"/>
</dbReference>
<keyword evidence="3" id="KW-0261">Viral envelope protein</keyword>
<evidence type="ECO:0000256" key="3">
    <source>
        <dbReference type="ARBA" id="ARBA00022879"/>
    </source>
</evidence>
<name>A0A0E3T6W2_9POXV</name>
<evidence type="ECO:0000256" key="6">
    <source>
        <dbReference type="ARBA" id="ARBA00023136"/>
    </source>
</evidence>
<evidence type="ECO:0000313" key="13">
    <source>
        <dbReference type="Proteomes" id="UP000152300"/>
    </source>
</evidence>
<evidence type="ECO:0000256" key="1">
    <source>
        <dbReference type="ARBA" id="ARBA00004381"/>
    </source>
</evidence>
<dbReference type="Proteomes" id="UP000152300">
    <property type="component" value="Segment"/>
</dbReference>
<evidence type="ECO:0000313" key="10">
    <source>
        <dbReference type="EMBL" id="AKC03297.1"/>
    </source>
</evidence>
<evidence type="ECO:0000256" key="2">
    <source>
        <dbReference type="ARBA" id="ARBA00022692"/>
    </source>
</evidence>
<evidence type="ECO:0000256" key="4">
    <source>
        <dbReference type="ARBA" id="ARBA00022921"/>
    </source>
</evidence>
<sequence length="224" mass="23341">MPPPTPPTPPQPDPVRADTGSLYDAFLARFLRALAARAAPASAACAVRVGAVRGRLRNCELVVLNRCHTDATEALALASSALADTLASIPREDRIAVAKELGIDPDKPQLTPDPACAAAEGALAQSIDLQTLDIGDCGVPGGRRVRIALVNSGHAATNCALAKVASALTKRVPVRRQEGLAAGGMPPWSVLLSVAAVVVVGTVAVSLLRRALRLRFRFATRLRV</sequence>
<evidence type="ECO:0000313" key="12">
    <source>
        <dbReference type="Proteomes" id="UP000136698"/>
    </source>
</evidence>
<comment type="subcellular location">
    <subcellularLocation>
        <location evidence="1">Virion membrane</location>
        <topology evidence="1">Single-pass membrane protein</topology>
    </subcellularLocation>
</comment>
<evidence type="ECO:0000256" key="7">
    <source>
        <dbReference type="ARBA" id="ARBA00023157"/>
    </source>
</evidence>
<gene>
    <name evidence="10" type="ORF">BVTX09c15_131</name>
    <name evidence="11" type="ORF">BVTX09c5_131</name>
</gene>
<evidence type="ECO:0000313" key="11">
    <source>
        <dbReference type="EMBL" id="AKC03427.1"/>
    </source>
</evidence>
<protein>
    <submittedName>
        <fullName evidence="11">Putative membrane protein</fullName>
    </submittedName>
</protein>
<evidence type="ECO:0000256" key="5">
    <source>
        <dbReference type="ARBA" id="ARBA00022989"/>
    </source>
</evidence>
<dbReference type="InterPro" id="IPR003472">
    <property type="entry name" value="Virion_mem_poxvirus_L1"/>
</dbReference>
<proteinExistence type="predicted"/>
<dbReference type="EMBL" id="KM875471">
    <property type="protein sequence ID" value="AKC03427.1"/>
    <property type="molecule type" value="Genomic_DNA"/>
</dbReference>
<comment type="function">
    <text evidence="8">Component of the entry fusion complex (EFC), which consists of 11 proteins. During cell infection, this complex mediates entry of the virion core into the host cytoplasm by a two-step mechanism consisting of lipid mixing of the viral and cellular membranes and subsequent pore formation.</text>
</comment>
<keyword evidence="2 9" id="KW-0812">Transmembrane</keyword>
<reference evidence="12 13" key="1">
    <citation type="journal article" date="2015" name="Arch. Virol.">
        <title>Coinfection with multiple strains of bovine papular stomatitis virus.</title>
        <authorList>
            <person name="Huang T."/>
            <person name="Tulman E.R."/>
            <person name="Diel D.G."/>
            <person name="Khatiwada S."/>
            <person name="Sims W."/>
            <person name="Edwards J.F."/>
            <person name="Wen X."/>
            <person name="Kutish G.F."/>
            <person name="Rock D.L."/>
            <person name="Delhon G."/>
        </authorList>
    </citation>
    <scope>NUCLEOTIDE SEQUENCE [LARGE SCALE GENOMIC DNA]</scope>
    <source>
        <strain evidence="10">BV-TX09c15</strain>
        <strain evidence="11">BV-TX09c5</strain>
    </source>
</reference>
<accession>A0A0E3T6W2</accession>
<dbReference type="EMBL" id="KM875470">
    <property type="protein sequence ID" value="AKC03297.1"/>
    <property type="molecule type" value="Genomic_DNA"/>
</dbReference>
<keyword evidence="3" id="KW-0946">Virion</keyword>
<dbReference type="GO" id="GO:0055036">
    <property type="term" value="C:virion membrane"/>
    <property type="evidence" value="ECO:0007669"/>
    <property type="project" value="UniProtKB-SubCell"/>
</dbReference>
<evidence type="ECO:0000256" key="8">
    <source>
        <dbReference type="ARBA" id="ARBA00034668"/>
    </source>
</evidence>
<organism evidence="11 12">
    <name type="scientific">Bovine papular stomatitis virus</name>
    <dbReference type="NCBI Taxonomy" id="129727"/>
    <lineage>
        <taxon>Viruses</taxon>
        <taxon>Varidnaviria</taxon>
        <taxon>Bamfordvirae</taxon>
        <taxon>Nucleocytoviricota</taxon>
        <taxon>Pokkesviricetes</taxon>
        <taxon>Chitovirales</taxon>
        <taxon>Poxviridae</taxon>
        <taxon>Chordopoxvirinae</taxon>
        <taxon>Parapoxvirus</taxon>
        <taxon>Parapoxvirus bovinestomatitis</taxon>
    </lineage>
</organism>
<keyword evidence="5 9" id="KW-1133">Transmembrane helix</keyword>
<feature type="transmembrane region" description="Helical" evidence="9">
    <location>
        <begin position="188"/>
        <end position="208"/>
    </location>
</feature>
<dbReference type="Proteomes" id="UP000136698">
    <property type="component" value="Segment"/>
</dbReference>
<keyword evidence="6 9" id="KW-0472">Membrane</keyword>